<dbReference type="Proteomes" id="UP001230328">
    <property type="component" value="Unassembled WGS sequence"/>
</dbReference>
<gene>
    <name evidence="2" type="ORF">QF035_010587</name>
</gene>
<evidence type="ECO:0000256" key="1">
    <source>
        <dbReference type="SAM" id="MobiDB-lite"/>
    </source>
</evidence>
<keyword evidence="3" id="KW-1185">Reference proteome</keyword>
<feature type="region of interest" description="Disordered" evidence="1">
    <location>
        <begin position="41"/>
        <end position="60"/>
    </location>
</feature>
<reference evidence="2 3" key="1">
    <citation type="submission" date="2023-07" db="EMBL/GenBank/DDBJ databases">
        <title>Comparative genomics of wheat-associated soil bacteria to identify genetic determinants of phenazine resistance.</title>
        <authorList>
            <person name="Mouncey N."/>
        </authorList>
    </citation>
    <scope>NUCLEOTIDE SEQUENCE [LARGE SCALE GENOMIC DNA]</scope>
    <source>
        <strain evidence="2 3">V2I4</strain>
    </source>
</reference>
<accession>A0ABU0TB13</accession>
<organism evidence="2 3">
    <name type="scientific">Streptomyces umbrinus</name>
    <dbReference type="NCBI Taxonomy" id="67370"/>
    <lineage>
        <taxon>Bacteria</taxon>
        <taxon>Bacillati</taxon>
        <taxon>Actinomycetota</taxon>
        <taxon>Actinomycetes</taxon>
        <taxon>Kitasatosporales</taxon>
        <taxon>Streptomycetaceae</taxon>
        <taxon>Streptomyces</taxon>
        <taxon>Streptomyces phaeochromogenes group</taxon>
    </lineage>
</organism>
<evidence type="ECO:0000313" key="2">
    <source>
        <dbReference type="EMBL" id="MDQ1033005.1"/>
    </source>
</evidence>
<comment type="caution">
    <text evidence="2">The sequence shown here is derived from an EMBL/GenBank/DDBJ whole genome shotgun (WGS) entry which is preliminary data.</text>
</comment>
<name>A0ABU0TB13_9ACTN</name>
<proteinExistence type="predicted"/>
<protein>
    <submittedName>
        <fullName evidence="2">Uncharacterized protein</fullName>
    </submittedName>
</protein>
<dbReference type="EMBL" id="JAUSZI010000002">
    <property type="protein sequence ID" value="MDQ1033005.1"/>
    <property type="molecule type" value="Genomic_DNA"/>
</dbReference>
<evidence type="ECO:0000313" key="3">
    <source>
        <dbReference type="Proteomes" id="UP001230328"/>
    </source>
</evidence>
<sequence>MGHVVLGSLATDEGDQRLRFVLGHFTQRAMARLKTSRPTFLLGSEPATRKIGGPGDPGYG</sequence>